<dbReference type="CDD" id="cd00081">
    <property type="entry name" value="Hint"/>
    <property type="match status" value="1"/>
</dbReference>
<dbReference type="Gene3D" id="2.170.16.10">
    <property type="entry name" value="Hedgehog/Intein (Hint) domain"/>
    <property type="match status" value="1"/>
</dbReference>
<name>Q096L1_STIAD</name>
<protein>
    <submittedName>
        <fullName evidence="2">Fibronectin type III domain protein</fullName>
    </submittedName>
</protein>
<sequence length="1084" mass="117510">MRLLTPQETSILKAPVGRGSVVRVRVKDAGGSWRNLSELEGRDFLDAVEIDENVDQPVASATVTVMRQIDLLSLAPLRADSKLNTYGGAQLIRPGREFVVEAACVPLGSSVASGDWRLVFHGDIDEVDFAGEQIVFRGRDLGGRLQDAFIETERIYGDDSAAVDVEVVMQSILTDNGTGVQLYVPLSPGWRIKRFEQKRASILDALRDLAQQIGWEVRYSWRDSAAAFALTLREPARTSPSISWIFGTNDYRDVGKLSINRADIRNKIEVVYSDSGDLDPTGLAKRKSYIAQDTASQASYRLRFMQIAEDASSNIDSAVEARRMGDAALADLKEPLAEQEIDLDFFWPVQLGDYFTFRANGVHYSDDQNLAITGFRHSFSVEGDAKTTLTTRGSPSYGVSVWLEMDVRPGMNEPRHNAPPLDLISSTAAAIVNGLAVKLAPSQSGPAPACYELHVSTSDGFTPTSSTLRGTFDTTAFEVSDLTPGTPYFIRVVPRDAYGNRGNASPQISVVPKKLGSGSLEDAAVGWQHVLYPPTDNLIPNGYNEAGSKALGKNPDGAWLVEDVGNAREGRWVRRIQFPVAGTQVSLNWVGGYDSPAPGGRIKCSPGDQFFAEGYIKASSTLVGSSGTLYLLWEDGNGVYGGLNAGVALPTVTSAYQRVTVKGTCPSGCTGVQLYWVGVTVAGDVGKFIYWDAVSLRKMVTFDLIAANTLRTSNYTEDGNGVPTAGVKLDNTGLSMKVASNNVQVGRYYLSDAFFRSVQALADTGSRVFYRGNNNGAATGGAPNIERLSIQVSEGYAIAGASGGAGWFTWAHYRAFLHPQSADDNLDGLRFMNVGFYWSPGDNNLPTFLYDTFVPIGDRKYQNGNYDADGNNATATNFMFVYGDKLNRLRGDGLTHKMLYLKVALHNVHGYSAERWFYPPTAYNTTMVRSSTGPGGSSTGSGGGGGSAGTCVAPWEVVMLHDGTELPAEMLRPGMRVLTMLEDGAEGGVYEVVHVGRHSSARVKVVTVDGRVVVVTPNHRWRTCERGWVRSDELVRGDTIDGFAPSRVARVEPFDSGEVIKISVDVARTFIVKGLLAHNLKPRD</sequence>
<dbReference type="InterPro" id="IPR036844">
    <property type="entry name" value="Hint_dom_sf"/>
</dbReference>
<evidence type="ECO:0000313" key="4">
    <source>
        <dbReference type="Proteomes" id="UP000001351"/>
    </source>
</evidence>
<dbReference type="STRING" id="378806.STAUR_0892"/>
<dbReference type="InterPro" id="IPR036116">
    <property type="entry name" value="FN3_sf"/>
</dbReference>
<dbReference type="PATRIC" id="fig|378806.16.peg.6899"/>
<evidence type="ECO:0000313" key="2">
    <source>
        <dbReference type="EMBL" id="ADO68696.1"/>
    </source>
</evidence>
<gene>
    <name evidence="2" type="ordered locus">STAUR_0892</name>
    <name evidence="3" type="ORF">STIAU_0597</name>
</gene>
<dbReference type="EMBL" id="AAMD01000029">
    <property type="protein sequence ID" value="EAU67644.1"/>
    <property type="molecule type" value="Genomic_DNA"/>
</dbReference>
<evidence type="ECO:0000313" key="5">
    <source>
        <dbReference type="Proteomes" id="UP000032702"/>
    </source>
</evidence>
<dbReference type="InterPro" id="IPR013783">
    <property type="entry name" value="Ig-like_fold"/>
</dbReference>
<proteinExistence type="predicted"/>
<evidence type="ECO:0000259" key="1">
    <source>
        <dbReference type="PROSITE" id="PS50853"/>
    </source>
</evidence>
<dbReference type="GO" id="GO:0016539">
    <property type="term" value="P:intein-mediated protein splicing"/>
    <property type="evidence" value="ECO:0007669"/>
    <property type="project" value="InterPro"/>
</dbReference>
<dbReference type="Gene3D" id="2.60.40.10">
    <property type="entry name" value="Immunoglobulins"/>
    <property type="match status" value="1"/>
</dbReference>
<reference evidence="2 4" key="2">
    <citation type="journal article" date="2011" name="Mol. Biol. Evol.">
        <title>Comparative genomic analysis of fruiting body formation in Myxococcales.</title>
        <authorList>
            <person name="Huntley S."/>
            <person name="Hamann N."/>
            <person name="Wegener-Feldbrugge S."/>
            <person name="Treuner-Lange A."/>
            <person name="Kube M."/>
            <person name="Reinhardt R."/>
            <person name="Klages S."/>
            <person name="Muller R."/>
            <person name="Ronning C.M."/>
            <person name="Nierman W.C."/>
            <person name="Sogaard-Andersen L."/>
        </authorList>
    </citation>
    <scope>NUCLEOTIDE SEQUENCE [LARGE SCALE GENOMIC DNA]</scope>
    <source>
        <strain evidence="2 4">DW4/3-1</strain>
    </source>
</reference>
<dbReference type="eggNOG" id="COG1372">
    <property type="taxonomic scope" value="Bacteria"/>
</dbReference>
<dbReference type="Proteomes" id="UP000032702">
    <property type="component" value="Unassembled WGS sequence"/>
</dbReference>
<dbReference type="SUPFAM" id="SSF51294">
    <property type="entry name" value="Hedgehog/intein (Hint) domain"/>
    <property type="match status" value="1"/>
</dbReference>
<dbReference type="EMBL" id="CP002271">
    <property type="protein sequence ID" value="ADO68696.1"/>
    <property type="molecule type" value="Genomic_DNA"/>
</dbReference>
<dbReference type="InterPro" id="IPR006141">
    <property type="entry name" value="Intein_N"/>
</dbReference>
<dbReference type="SUPFAM" id="SSF49265">
    <property type="entry name" value="Fibronectin type III"/>
    <property type="match status" value="1"/>
</dbReference>
<dbReference type="HOGENOM" id="CLU_290164_0_0_7"/>
<organism evidence="3 5">
    <name type="scientific">Stigmatella aurantiaca (strain DW4/3-1)</name>
    <dbReference type="NCBI Taxonomy" id="378806"/>
    <lineage>
        <taxon>Bacteria</taxon>
        <taxon>Pseudomonadati</taxon>
        <taxon>Myxococcota</taxon>
        <taxon>Myxococcia</taxon>
        <taxon>Myxococcales</taxon>
        <taxon>Cystobacterineae</taxon>
        <taxon>Archangiaceae</taxon>
        <taxon>Stigmatella</taxon>
    </lineage>
</organism>
<dbReference type="KEGG" id="sur:STAUR_0892"/>
<dbReference type="PROSITE" id="PS50817">
    <property type="entry name" value="INTEIN_N_TER"/>
    <property type="match status" value="1"/>
</dbReference>
<reference evidence="3 5" key="1">
    <citation type="submission" date="2006-04" db="EMBL/GenBank/DDBJ databases">
        <authorList>
            <person name="Nierman W.C."/>
        </authorList>
    </citation>
    <scope>NUCLEOTIDE SEQUENCE [LARGE SCALE GENOMIC DNA]</scope>
    <source>
        <strain evidence="3 5">DW4/3-1</strain>
    </source>
</reference>
<accession>Q096L1</accession>
<keyword evidence="4" id="KW-1185">Reference proteome</keyword>
<dbReference type="RefSeq" id="WP_002612784.1">
    <property type="nucleotide sequence ID" value="NC_014623.1"/>
</dbReference>
<dbReference type="Proteomes" id="UP000001351">
    <property type="component" value="Chromosome"/>
</dbReference>
<dbReference type="CDD" id="cd00063">
    <property type="entry name" value="FN3"/>
    <property type="match status" value="1"/>
</dbReference>
<evidence type="ECO:0000313" key="3">
    <source>
        <dbReference type="EMBL" id="EAU67644.1"/>
    </source>
</evidence>
<dbReference type="OrthoDB" id="5384371at2"/>
<dbReference type="AlphaFoldDB" id="Q096L1"/>
<dbReference type="PROSITE" id="PS50853">
    <property type="entry name" value="FN3"/>
    <property type="match status" value="1"/>
</dbReference>
<feature type="domain" description="Fibronectin type-III" evidence="1">
    <location>
        <begin position="419"/>
        <end position="515"/>
    </location>
</feature>
<dbReference type="InterPro" id="IPR003961">
    <property type="entry name" value="FN3_dom"/>
</dbReference>